<reference evidence="1" key="1">
    <citation type="submission" date="2016-03" db="EMBL/GenBank/DDBJ databases">
        <title>Draft genome sequence of Rosellinia necatrix.</title>
        <authorList>
            <person name="Kanematsu S."/>
        </authorList>
    </citation>
    <scope>NUCLEOTIDE SEQUENCE [LARGE SCALE GENOMIC DNA]</scope>
    <source>
        <strain evidence="1">W97</strain>
    </source>
</reference>
<organism evidence="1">
    <name type="scientific">Rosellinia necatrix</name>
    <name type="common">White root-rot fungus</name>
    <dbReference type="NCBI Taxonomy" id="77044"/>
    <lineage>
        <taxon>Eukaryota</taxon>
        <taxon>Fungi</taxon>
        <taxon>Dikarya</taxon>
        <taxon>Ascomycota</taxon>
        <taxon>Pezizomycotina</taxon>
        <taxon>Sordariomycetes</taxon>
        <taxon>Xylariomycetidae</taxon>
        <taxon>Xylariales</taxon>
        <taxon>Xylariaceae</taxon>
        <taxon>Rosellinia</taxon>
    </lineage>
</organism>
<accession>A0A1S8AAP5</accession>
<sequence length="83" mass="9470">MKAIFEIRAGIEKFQQLLEGHRVYPPILSVFTRADLSLKTPALYGLREIEWKFLSRLGFEMMHNKLTTQATGNTLAGHLYCTG</sequence>
<evidence type="ECO:0000313" key="1">
    <source>
        <dbReference type="EMBL" id="GAW27119.1"/>
    </source>
</evidence>
<dbReference type="Proteomes" id="UP000054516">
    <property type="component" value="Unassembled WGS sequence"/>
</dbReference>
<dbReference type="AlphaFoldDB" id="A0A1S8AAP5"/>
<proteinExistence type="predicted"/>
<gene>
    <name evidence="1" type="ORF">SAMD00023353_7200240</name>
</gene>
<keyword evidence="2" id="KW-1185">Reference proteome</keyword>
<name>A0A1S8AAP5_ROSNE</name>
<evidence type="ECO:0000313" key="2">
    <source>
        <dbReference type="Proteomes" id="UP000054516"/>
    </source>
</evidence>
<protein>
    <submittedName>
        <fullName evidence="1">Uncharacterized protein</fullName>
    </submittedName>
</protein>
<dbReference type="EMBL" id="DF977517">
    <property type="protein sequence ID" value="GAW27119.1"/>
    <property type="molecule type" value="Genomic_DNA"/>
</dbReference>